<dbReference type="InterPro" id="IPR004589">
    <property type="entry name" value="DNA_helicase_ATP-dep_RecQ"/>
</dbReference>
<dbReference type="InterPro" id="IPR032284">
    <property type="entry name" value="RecQ_Zn-bd"/>
</dbReference>
<dbReference type="GO" id="GO:0030894">
    <property type="term" value="C:replisome"/>
    <property type="evidence" value="ECO:0007669"/>
    <property type="project" value="TreeGrafter"/>
</dbReference>
<evidence type="ECO:0000256" key="11">
    <source>
        <dbReference type="ARBA" id="ARBA00044535"/>
    </source>
</evidence>
<dbReference type="OrthoDB" id="9760034at2"/>
<evidence type="ECO:0000256" key="5">
    <source>
        <dbReference type="ARBA" id="ARBA00022806"/>
    </source>
</evidence>
<sequence length="533" mass="56964">MTLPAELTRVARDVFGWDGFRSGQAAALRAVYDGRDTVVVMPTGSGKSAIYQIPALLAEGPAIVVSPLISLQHDQMSALRDAGAGPALQLNSTVDVASLLADEAGSAKFVFVTPEQLSKDDVLEALARLRPAMFVVDEAHCVSAWGHDFRPDYLRLGAAVDRLGHPVVLALTATAGAPVRAEIVGALHLTDPEIVVSSFDRPNLHLAAHAVADAESRRTAVLDAVDRLDPPGIVYASTRRQTEEYAAELNAKGVRAAPYHAGLRQADRRTVHDGFLAGRIQIVVGTTAFGLGIDKPDVRFVVHSGVADSLDSYYQEIGRAGRDGEPAQAVLFHGPGDLGLRKFLSASPPPEQALSAVLDAVRAAPGPVLRKDVARRTGLSANLVSRCCTWLEQSGGVAFDRRNRLVPGDAGDAVGKAVRAAERRRQADQSRLDMMREYAAAAGCRWSFLLSYLGERSDGACGRCDNCERTPQPEPTAEAGPFPVHSRVRHTQFGDGQVLQVDGDHLTLRFDDAGYRTMSAAAVLEKDLLTLAP</sequence>
<evidence type="ECO:0000256" key="3">
    <source>
        <dbReference type="ARBA" id="ARBA00022741"/>
    </source>
</evidence>
<evidence type="ECO:0000256" key="12">
    <source>
        <dbReference type="ARBA" id="ARBA00044550"/>
    </source>
</evidence>
<dbReference type="GO" id="GO:0046872">
    <property type="term" value="F:metal ion binding"/>
    <property type="evidence" value="ECO:0007669"/>
    <property type="project" value="UniProtKB-KW"/>
</dbReference>
<dbReference type="GO" id="GO:0006281">
    <property type="term" value="P:DNA repair"/>
    <property type="evidence" value="ECO:0007669"/>
    <property type="project" value="TreeGrafter"/>
</dbReference>
<feature type="domain" description="Helicase C-terminal" evidence="14">
    <location>
        <begin position="220"/>
        <end position="369"/>
    </location>
</feature>
<dbReference type="CDD" id="cd17920">
    <property type="entry name" value="DEXHc_RecQ"/>
    <property type="match status" value="1"/>
</dbReference>
<dbReference type="GO" id="GO:0006310">
    <property type="term" value="P:DNA recombination"/>
    <property type="evidence" value="ECO:0007669"/>
    <property type="project" value="InterPro"/>
</dbReference>
<evidence type="ECO:0000313" key="15">
    <source>
        <dbReference type="EMBL" id="TDD27307.1"/>
    </source>
</evidence>
<dbReference type="GO" id="GO:0005737">
    <property type="term" value="C:cytoplasm"/>
    <property type="evidence" value="ECO:0007669"/>
    <property type="project" value="TreeGrafter"/>
</dbReference>
<dbReference type="PROSITE" id="PS00690">
    <property type="entry name" value="DEAH_ATP_HELICASE"/>
    <property type="match status" value="1"/>
</dbReference>
<dbReference type="GO" id="GO:0009378">
    <property type="term" value="F:four-way junction helicase activity"/>
    <property type="evidence" value="ECO:0007669"/>
    <property type="project" value="TreeGrafter"/>
</dbReference>
<dbReference type="GO" id="GO:0043138">
    <property type="term" value="F:3'-5' DNA helicase activity"/>
    <property type="evidence" value="ECO:0007669"/>
    <property type="project" value="UniProtKB-EC"/>
</dbReference>
<dbReference type="InterPro" id="IPR001650">
    <property type="entry name" value="Helicase_C-like"/>
</dbReference>
<keyword evidence="16" id="KW-1185">Reference proteome</keyword>
<evidence type="ECO:0000256" key="4">
    <source>
        <dbReference type="ARBA" id="ARBA00022801"/>
    </source>
</evidence>
<evidence type="ECO:0000259" key="14">
    <source>
        <dbReference type="PROSITE" id="PS51194"/>
    </source>
</evidence>
<dbReference type="EC" id="5.6.2.4" evidence="10"/>
<comment type="catalytic activity">
    <reaction evidence="9">
        <text>Couples ATP hydrolysis with the unwinding of duplex DNA by translocating in the 3'-5' direction.</text>
        <dbReference type="EC" id="5.6.2.4"/>
    </reaction>
</comment>
<feature type="domain" description="Helicase ATP-binding" evidence="13">
    <location>
        <begin position="28"/>
        <end position="193"/>
    </location>
</feature>
<dbReference type="InterPro" id="IPR036388">
    <property type="entry name" value="WH-like_DNA-bd_sf"/>
</dbReference>
<dbReference type="GO" id="GO:0016787">
    <property type="term" value="F:hydrolase activity"/>
    <property type="evidence" value="ECO:0007669"/>
    <property type="project" value="UniProtKB-KW"/>
</dbReference>
<dbReference type="PROSITE" id="PS51194">
    <property type="entry name" value="HELICASE_CTER"/>
    <property type="match status" value="1"/>
</dbReference>
<keyword evidence="4" id="KW-0378">Hydrolase</keyword>
<dbReference type="Gene3D" id="1.10.10.10">
    <property type="entry name" value="Winged helix-like DNA-binding domain superfamily/Winged helix DNA-binding domain"/>
    <property type="match status" value="1"/>
</dbReference>
<dbReference type="Proteomes" id="UP000295172">
    <property type="component" value="Unassembled WGS sequence"/>
</dbReference>
<dbReference type="GO" id="GO:0005524">
    <property type="term" value="F:ATP binding"/>
    <property type="evidence" value="ECO:0007669"/>
    <property type="project" value="UniProtKB-KW"/>
</dbReference>
<proteinExistence type="inferred from homology"/>
<evidence type="ECO:0000256" key="1">
    <source>
        <dbReference type="ARBA" id="ARBA00005446"/>
    </source>
</evidence>
<keyword evidence="5 15" id="KW-0347">Helicase</keyword>
<evidence type="ECO:0000256" key="7">
    <source>
        <dbReference type="ARBA" id="ARBA00023125"/>
    </source>
</evidence>
<dbReference type="PANTHER" id="PTHR13710">
    <property type="entry name" value="DNA HELICASE RECQ FAMILY MEMBER"/>
    <property type="match status" value="1"/>
</dbReference>
<organism evidence="15 16">
    <name type="scientific">Kribbella turkmenica</name>
    <dbReference type="NCBI Taxonomy" id="2530375"/>
    <lineage>
        <taxon>Bacteria</taxon>
        <taxon>Bacillati</taxon>
        <taxon>Actinomycetota</taxon>
        <taxon>Actinomycetes</taxon>
        <taxon>Propionibacteriales</taxon>
        <taxon>Kribbellaceae</taxon>
        <taxon>Kribbella</taxon>
    </lineage>
</organism>
<dbReference type="InterPro" id="IPR002464">
    <property type="entry name" value="DNA/RNA_helicase_DEAH_CS"/>
</dbReference>
<dbReference type="AlphaFoldDB" id="A0A4V6PDA3"/>
<comment type="caution">
    <text evidence="15">The sequence shown here is derived from an EMBL/GenBank/DDBJ whole genome shotgun (WGS) entry which is preliminary data.</text>
</comment>
<evidence type="ECO:0000256" key="6">
    <source>
        <dbReference type="ARBA" id="ARBA00022840"/>
    </source>
</evidence>
<dbReference type="GO" id="GO:0003677">
    <property type="term" value="F:DNA binding"/>
    <property type="evidence" value="ECO:0007669"/>
    <property type="project" value="UniProtKB-KW"/>
</dbReference>
<dbReference type="InterPro" id="IPR011545">
    <property type="entry name" value="DEAD/DEAH_box_helicase_dom"/>
</dbReference>
<gene>
    <name evidence="15" type="ORF">E1218_10775</name>
</gene>
<keyword evidence="7" id="KW-0238">DNA-binding</keyword>
<keyword evidence="8" id="KW-0413">Isomerase</keyword>
<evidence type="ECO:0000256" key="9">
    <source>
        <dbReference type="ARBA" id="ARBA00034617"/>
    </source>
</evidence>
<keyword evidence="2" id="KW-0479">Metal-binding</keyword>
<dbReference type="SMART" id="SM00487">
    <property type="entry name" value="DEXDc"/>
    <property type="match status" value="1"/>
</dbReference>
<dbReference type="PANTHER" id="PTHR13710:SF105">
    <property type="entry name" value="ATP-DEPENDENT DNA HELICASE Q1"/>
    <property type="match status" value="1"/>
</dbReference>
<dbReference type="PROSITE" id="PS51192">
    <property type="entry name" value="HELICASE_ATP_BIND_1"/>
    <property type="match status" value="1"/>
</dbReference>
<evidence type="ECO:0000256" key="2">
    <source>
        <dbReference type="ARBA" id="ARBA00022723"/>
    </source>
</evidence>
<evidence type="ECO:0000313" key="16">
    <source>
        <dbReference type="Proteomes" id="UP000295172"/>
    </source>
</evidence>
<dbReference type="RefSeq" id="WP_132318835.1">
    <property type="nucleotide sequence ID" value="NZ_SMKR01000035.1"/>
</dbReference>
<dbReference type="InterPro" id="IPR027417">
    <property type="entry name" value="P-loop_NTPase"/>
</dbReference>
<dbReference type="Gene3D" id="3.40.50.300">
    <property type="entry name" value="P-loop containing nucleotide triphosphate hydrolases"/>
    <property type="match status" value="2"/>
</dbReference>
<dbReference type="SMART" id="SM00490">
    <property type="entry name" value="HELICc"/>
    <property type="match status" value="1"/>
</dbReference>
<dbReference type="InterPro" id="IPR014001">
    <property type="entry name" value="Helicase_ATP-bd"/>
</dbReference>
<protein>
    <recommendedName>
        <fullName evidence="11">ATP-dependent DNA helicase RecQ</fullName>
        <ecNumber evidence="10">5.6.2.4</ecNumber>
    </recommendedName>
    <alternativeName>
        <fullName evidence="12">DNA 3'-5' helicase RecQ</fullName>
    </alternativeName>
</protein>
<dbReference type="EMBL" id="SMKR01000035">
    <property type="protein sequence ID" value="TDD27307.1"/>
    <property type="molecule type" value="Genomic_DNA"/>
</dbReference>
<dbReference type="Pfam" id="PF16124">
    <property type="entry name" value="RecQ_Zn_bind"/>
    <property type="match status" value="1"/>
</dbReference>
<name>A0A4V6PDA3_9ACTN</name>
<comment type="similarity">
    <text evidence="1">Belongs to the helicase family. RecQ subfamily.</text>
</comment>
<dbReference type="Pfam" id="PF00271">
    <property type="entry name" value="Helicase_C"/>
    <property type="match status" value="1"/>
</dbReference>
<reference evidence="15 16" key="1">
    <citation type="submission" date="2019-02" db="EMBL/GenBank/DDBJ databases">
        <title>Draft genome sequences of novel Actinobacteria.</title>
        <authorList>
            <person name="Sahin N."/>
            <person name="Ay H."/>
            <person name="Saygin H."/>
        </authorList>
    </citation>
    <scope>NUCLEOTIDE SEQUENCE [LARGE SCALE GENOMIC DNA]</scope>
    <source>
        <strain evidence="15 16">16K104</strain>
    </source>
</reference>
<evidence type="ECO:0000256" key="8">
    <source>
        <dbReference type="ARBA" id="ARBA00023235"/>
    </source>
</evidence>
<evidence type="ECO:0000259" key="13">
    <source>
        <dbReference type="PROSITE" id="PS51192"/>
    </source>
</evidence>
<dbReference type="NCBIfam" id="TIGR00614">
    <property type="entry name" value="recQ_fam"/>
    <property type="match status" value="1"/>
</dbReference>
<dbReference type="GO" id="GO:0043590">
    <property type="term" value="C:bacterial nucleoid"/>
    <property type="evidence" value="ECO:0007669"/>
    <property type="project" value="TreeGrafter"/>
</dbReference>
<dbReference type="Pfam" id="PF00270">
    <property type="entry name" value="DEAD"/>
    <property type="match status" value="1"/>
</dbReference>
<evidence type="ECO:0000256" key="10">
    <source>
        <dbReference type="ARBA" id="ARBA00034808"/>
    </source>
</evidence>
<dbReference type="SUPFAM" id="SSF52540">
    <property type="entry name" value="P-loop containing nucleoside triphosphate hydrolases"/>
    <property type="match status" value="1"/>
</dbReference>
<accession>A0A4V6PDA3</accession>
<keyword evidence="3" id="KW-0547">Nucleotide-binding</keyword>
<keyword evidence="6" id="KW-0067">ATP-binding</keyword>